<dbReference type="OrthoDB" id="6113960at2759"/>
<dbReference type="Proteomes" id="UP000597762">
    <property type="component" value="Unassembled WGS sequence"/>
</dbReference>
<accession>A0A812CTF2</accession>
<dbReference type="EC" id="3.4.24.-" evidence="3"/>
<evidence type="ECO:0000259" key="2">
    <source>
        <dbReference type="PROSITE" id="PS50948"/>
    </source>
</evidence>
<proteinExistence type="predicted"/>
<dbReference type="PROSITE" id="PS50948">
    <property type="entry name" value="PAN"/>
    <property type="match status" value="1"/>
</dbReference>
<keyword evidence="1" id="KW-0479">Metal-binding</keyword>
<gene>
    <name evidence="3" type="ORF">SPHA_41369</name>
</gene>
<dbReference type="GO" id="GO:0004222">
    <property type="term" value="F:metalloendopeptidase activity"/>
    <property type="evidence" value="ECO:0007669"/>
    <property type="project" value="InterPro"/>
</dbReference>
<evidence type="ECO:0000256" key="1">
    <source>
        <dbReference type="ARBA" id="ARBA00022723"/>
    </source>
</evidence>
<organism evidence="3 4">
    <name type="scientific">Acanthosepion pharaonis</name>
    <name type="common">Pharaoh cuttlefish</name>
    <name type="synonym">Sepia pharaonis</name>
    <dbReference type="NCBI Taxonomy" id="158019"/>
    <lineage>
        <taxon>Eukaryota</taxon>
        <taxon>Metazoa</taxon>
        <taxon>Spiralia</taxon>
        <taxon>Lophotrochozoa</taxon>
        <taxon>Mollusca</taxon>
        <taxon>Cephalopoda</taxon>
        <taxon>Coleoidea</taxon>
        <taxon>Decapodiformes</taxon>
        <taxon>Sepiida</taxon>
        <taxon>Sepiina</taxon>
        <taxon>Sepiidae</taxon>
        <taxon>Acanthosepion</taxon>
    </lineage>
</organism>
<evidence type="ECO:0000313" key="3">
    <source>
        <dbReference type="EMBL" id="CAE1278610.1"/>
    </source>
</evidence>
<dbReference type="GO" id="GO:0008270">
    <property type="term" value="F:zinc ion binding"/>
    <property type="evidence" value="ECO:0007669"/>
    <property type="project" value="InterPro"/>
</dbReference>
<protein>
    <submittedName>
        <fullName evidence="3">ADAMTS9</fullName>
        <ecNumber evidence="3">3.4.24.-</ecNumber>
    </submittedName>
</protein>
<dbReference type="EMBL" id="CAHIKZ030001980">
    <property type="protein sequence ID" value="CAE1278610.1"/>
    <property type="molecule type" value="Genomic_DNA"/>
</dbReference>
<dbReference type="InterPro" id="IPR012314">
    <property type="entry name" value="Pept_M12B_GON-ADAMTSs"/>
</dbReference>
<keyword evidence="3" id="KW-0378">Hydrolase</keyword>
<name>A0A812CTF2_ACAPH</name>
<evidence type="ECO:0000313" key="4">
    <source>
        <dbReference type="Proteomes" id="UP000597762"/>
    </source>
</evidence>
<comment type="caution">
    <text evidence="3">The sequence shown here is derived from an EMBL/GenBank/DDBJ whole genome shotgun (WGS) entry which is preliminary data.</text>
</comment>
<dbReference type="AlphaFoldDB" id="A0A812CTF2"/>
<dbReference type="InterPro" id="IPR003609">
    <property type="entry name" value="Pan_app"/>
</dbReference>
<sequence length="241" mass="27574">METTSIAECREICRKNPLCRSFETKPKCLPCGEHYCYLSSANFPEYEIYPNYAGWDLYILNPIPYTCAKIKKCSFIRTDTEINISPRTLNGQNVSVFCEGMSTDFPKEYITLRKPTYFEVPLISNTTSCLSFGENGRRRYNKVRFLPEEMVLDLNDKKFTTYEPFPHGKKMCLSKQNFTIDLRHTEFIISEKANWVTSGVSANITSSQISKDKQVAVISCSGKCGICKSISPFPVILLFNF</sequence>
<dbReference type="Pfam" id="PF08685">
    <property type="entry name" value="GON"/>
    <property type="match status" value="1"/>
</dbReference>
<feature type="domain" description="Apple" evidence="2">
    <location>
        <begin position="1"/>
        <end position="53"/>
    </location>
</feature>
<keyword evidence="4" id="KW-1185">Reference proteome</keyword>
<reference evidence="3" key="1">
    <citation type="submission" date="2021-01" db="EMBL/GenBank/DDBJ databases">
        <authorList>
            <person name="Li R."/>
            <person name="Bekaert M."/>
        </authorList>
    </citation>
    <scope>NUCLEOTIDE SEQUENCE</scope>
    <source>
        <strain evidence="3">Farmed</strain>
    </source>
</reference>